<dbReference type="EMBL" id="FQUM01000011">
    <property type="protein sequence ID" value="SHF87288.1"/>
    <property type="molecule type" value="Genomic_DNA"/>
</dbReference>
<evidence type="ECO:0000313" key="3">
    <source>
        <dbReference type="Proteomes" id="UP000184164"/>
    </source>
</evidence>
<reference evidence="3" key="1">
    <citation type="submission" date="2016-11" db="EMBL/GenBank/DDBJ databases">
        <authorList>
            <person name="Varghese N."/>
            <person name="Submissions S."/>
        </authorList>
    </citation>
    <scope>NUCLEOTIDE SEQUENCE [LARGE SCALE GENOMIC DNA]</scope>
    <source>
        <strain evidence="3">DSM 26910</strain>
    </source>
</reference>
<dbReference type="Proteomes" id="UP000184164">
    <property type="component" value="Unassembled WGS sequence"/>
</dbReference>
<proteinExistence type="predicted"/>
<dbReference type="OrthoDB" id="1452960at2"/>
<feature type="signal peptide" evidence="1">
    <location>
        <begin position="1"/>
        <end position="20"/>
    </location>
</feature>
<dbReference type="RefSeq" id="WP_073003220.1">
    <property type="nucleotide sequence ID" value="NZ_FQUM01000011.1"/>
</dbReference>
<organism evidence="2 3">
    <name type="scientific">Mariniphaga anaerophila</name>
    <dbReference type="NCBI Taxonomy" id="1484053"/>
    <lineage>
        <taxon>Bacteria</taxon>
        <taxon>Pseudomonadati</taxon>
        <taxon>Bacteroidota</taxon>
        <taxon>Bacteroidia</taxon>
        <taxon>Marinilabiliales</taxon>
        <taxon>Prolixibacteraceae</taxon>
        <taxon>Mariniphaga</taxon>
    </lineage>
</organism>
<evidence type="ECO:0000256" key="1">
    <source>
        <dbReference type="SAM" id="SignalP"/>
    </source>
</evidence>
<dbReference type="AlphaFoldDB" id="A0A1M5F7D1"/>
<accession>A0A1M5F7D1</accession>
<keyword evidence="1" id="KW-0732">Signal</keyword>
<feature type="chain" id="PRO_5011957194" evidence="1">
    <location>
        <begin position="21"/>
        <end position="222"/>
    </location>
</feature>
<evidence type="ECO:0000313" key="2">
    <source>
        <dbReference type="EMBL" id="SHF87288.1"/>
    </source>
</evidence>
<name>A0A1M5F7D1_9BACT</name>
<sequence>MKKFIFISIVFAFAVSGAKAQQQKDQKNPDEQVIVNKKYDDQGNLIQYDSTYVHHWSVDTTFHFGFPGDSLSPRFNFPGIERFMNEFWGDSLLDNKAFPREPFSFGFRFSPFDGKNRGNNLTPFSDSLFAAPFPYQFDSLFFDFGVGPNDKFPPGIDEEFFKDFSERLNQQFYQFNEDNFGFPGFKNEEHRKEWEELIKKHQRELEELQKKWQKDDQPSKTQ</sequence>
<keyword evidence="3" id="KW-1185">Reference proteome</keyword>
<gene>
    <name evidence="2" type="ORF">SAMN05444274_11144</name>
</gene>
<protein>
    <submittedName>
        <fullName evidence="2">Uncharacterized protein</fullName>
    </submittedName>
</protein>